<evidence type="ECO:0000256" key="3">
    <source>
        <dbReference type="ARBA" id="ARBA00022723"/>
    </source>
</evidence>
<protein>
    <submittedName>
        <fullName evidence="8">Hydroxyquinol 1,2-dioxygenase</fullName>
    </submittedName>
</protein>
<evidence type="ECO:0000256" key="2">
    <source>
        <dbReference type="ARBA" id="ARBA00007825"/>
    </source>
</evidence>
<evidence type="ECO:0000256" key="4">
    <source>
        <dbReference type="ARBA" id="ARBA00022964"/>
    </source>
</evidence>
<dbReference type="Pfam" id="PF04444">
    <property type="entry name" value="Dioxygenase_N"/>
    <property type="match status" value="1"/>
</dbReference>
<dbReference type="PROSITE" id="PS00083">
    <property type="entry name" value="INTRADIOL_DIOXYGENAS"/>
    <property type="match status" value="1"/>
</dbReference>
<dbReference type="InterPro" id="IPR007535">
    <property type="entry name" value="Catechol_dOase_N"/>
</dbReference>
<dbReference type="InterPro" id="IPR015889">
    <property type="entry name" value="Intradiol_dOase_core"/>
</dbReference>
<evidence type="ECO:0000256" key="1">
    <source>
        <dbReference type="ARBA" id="ARBA00001965"/>
    </source>
</evidence>
<comment type="caution">
    <text evidence="8">The sequence shown here is derived from an EMBL/GenBank/DDBJ whole genome shotgun (WGS) entry which is preliminary data.</text>
</comment>
<feature type="domain" description="Intradiol ring-cleavage dioxygenases" evidence="7">
    <location>
        <begin position="126"/>
        <end position="154"/>
    </location>
</feature>
<dbReference type="RefSeq" id="WP_189149043.1">
    <property type="nucleotide sequence ID" value="NZ_BAABER010000027.1"/>
</dbReference>
<dbReference type="InterPro" id="IPR000627">
    <property type="entry name" value="Intradiol_dOase_C"/>
</dbReference>
<comment type="similarity">
    <text evidence="2">Belongs to the intradiol ring-cleavage dioxygenase family.</text>
</comment>
<sequence length="289" mass="32071">MDFTVETATDAVVESFRQTKDQRLRQVMESLTHHLHDFVRDIEPTMEEWETAIGFLTAVGRTCDDTRQEFVLLSDVLGVSMLVETLNGAEEGTGSTVLGPFHMTSSPRRELGDSIDLLGTGRPCVVSGRLLAADGTPLPDTELDVWQCSKDGFYDVQQPDEQPPGNGRGLFRTDGEGRYWFRTVVPSHYPIPVDGPVGLLLEATGRHPYRPAHIHFIASAEHHRPVTTHAFVAGSPYIDSDAVFAVKRGLITDFTDSYEERDAERFGVTVPFTHARFDIVLAPESESAR</sequence>
<reference evidence="8" key="2">
    <citation type="submission" date="2020-09" db="EMBL/GenBank/DDBJ databases">
        <authorList>
            <person name="Sun Q."/>
            <person name="Zhou Y."/>
        </authorList>
    </citation>
    <scope>NUCLEOTIDE SEQUENCE</scope>
    <source>
        <strain evidence="8">CGMCC 4.7272</strain>
    </source>
</reference>
<dbReference type="InterPro" id="IPR050770">
    <property type="entry name" value="Intradiol_RC_Dioxygenase"/>
</dbReference>
<dbReference type="PANTHER" id="PTHR33711:SF7">
    <property type="entry name" value="INTRADIOL RING-CLEAVAGE DIOXYGENASES DOMAIN-CONTAINING PROTEIN-RELATED"/>
    <property type="match status" value="1"/>
</dbReference>
<name>A0A917L2Y1_9ACTN</name>
<reference evidence="8" key="1">
    <citation type="journal article" date="2014" name="Int. J. Syst. Evol. Microbiol.">
        <title>Complete genome sequence of Corynebacterium casei LMG S-19264T (=DSM 44701T), isolated from a smear-ripened cheese.</title>
        <authorList>
            <consortium name="US DOE Joint Genome Institute (JGI-PGF)"/>
            <person name="Walter F."/>
            <person name="Albersmeier A."/>
            <person name="Kalinowski J."/>
            <person name="Ruckert C."/>
        </authorList>
    </citation>
    <scope>NUCLEOTIDE SEQUENCE</scope>
    <source>
        <strain evidence="8">CGMCC 4.7272</strain>
    </source>
</reference>
<dbReference type="EMBL" id="BMMU01000014">
    <property type="protein sequence ID" value="GGJ42142.1"/>
    <property type="molecule type" value="Genomic_DNA"/>
</dbReference>
<dbReference type="Pfam" id="PF00775">
    <property type="entry name" value="Dioxygenase_C"/>
    <property type="match status" value="1"/>
</dbReference>
<evidence type="ECO:0000256" key="5">
    <source>
        <dbReference type="ARBA" id="ARBA00023002"/>
    </source>
</evidence>
<evidence type="ECO:0000256" key="6">
    <source>
        <dbReference type="ARBA" id="ARBA00023004"/>
    </source>
</evidence>
<dbReference type="AlphaFoldDB" id="A0A917L2Y1"/>
<comment type="cofactor">
    <cofactor evidence="1">
        <name>Fe(3+)</name>
        <dbReference type="ChEBI" id="CHEBI:29034"/>
    </cofactor>
</comment>
<keyword evidence="5" id="KW-0560">Oxidoreductase</keyword>
<dbReference type="Gene3D" id="2.60.130.10">
    <property type="entry name" value="Aromatic compound dioxygenase"/>
    <property type="match status" value="1"/>
</dbReference>
<evidence type="ECO:0000259" key="7">
    <source>
        <dbReference type="PROSITE" id="PS00083"/>
    </source>
</evidence>
<accession>A0A917L2Y1</accession>
<dbReference type="Proteomes" id="UP000625682">
    <property type="component" value="Unassembled WGS sequence"/>
</dbReference>
<dbReference type="PANTHER" id="PTHR33711">
    <property type="entry name" value="DIOXYGENASE, PUTATIVE (AFU_ORTHOLOGUE AFUA_2G02910)-RELATED"/>
    <property type="match status" value="1"/>
</dbReference>
<gene>
    <name evidence="8" type="ORF">GCM10012282_43580</name>
</gene>
<proteinExistence type="inferred from homology"/>
<dbReference type="GO" id="GO:0009712">
    <property type="term" value="P:catechol-containing compound metabolic process"/>
    <property type="evidence" value="ECO:0007669"/>
    <property type="project" value="InterPro"/>
</dbReference>
<dbReference type="SUPFAM" id="SSF49482">
    <property type="entry name" value="Aromatic compound dioxygenase"/>
    <property type="match status" value="1"/>
</dbReference>
<evidence type="ECO:0000313" key="8">
    <source>
        <dbReference type="EMBL" id="GGJ42142.1"/>
    </source>
</evidence>
<dbReference type="GO" id="GO:0018576">
    <property type="term" value="F:catechol 1,2-dioxygenase activity"/>
    <property type="evidence" value="ECO:0007669"/>
    <property type="project" value="InterPro"/>
</dbReference>
<keyword evidence="3" id="KW-0479">Metal-binding</keyword>
<dbReference type="GO" id="GO:0008199">
    <property type="term" value="F:ferric iron binding"/>
    <property type="evidence" value="ECO:0007669"/>
    <property type="project" value="InterPro"/>
</dbReference>
<evidence type="ECO:0000313" key="9">
    <source>
        <dbReference type="Proteomes" id="UP000625682"/>
    </source>
</evidence>
<organism evidence="8 9">
    <name type="scientific">Streptomyces lacrimifluminis</name>
    <dbReference type="NCBI Taxonomy" id="1500077"/>
    <lineage>
        <taxon>Bacteria</taxon>
        <taxon>Bacillati</taxon>
        <taxon>Actinomycetota</taxon>
        <taxon>Actinomycetes</taxon>
        <taxon>Kitasatosporales</taxon>
        <taxon>Streptomycetaceae</taxon>
        <taxon>Streptomyces</taxon>
    </lineage>
</organism>
<keyword evidence="9" id="KW-1185">Reference proteome</keyword>
<keyword evidence="4" id="KW-0223">Dioxygenase</keyword>
<keyword evidence="6" id="KW-0408">Iron</keyword>